<organism evidence="1 2">
    <name type="scientific">Lampropedia puyangensis</name>
    <dbReference type="NCBI Taxonomy" id="1330072"/>
    <lineage>
        <taxon>Bacteria</taxon>
        <taxon>Pseudomonadati</taxon>
        <taxon>Pseudomonadota</taxon>
        <taxon>Betaproteobacteria</taxon>
        <taxon>Burkholderiales</taxon>
        <taxon>Comamonadaceae</taxon>
        <taxon>Lampropedia</taxon>
    </lineage>
</organism>
<name>A0A4S8F1D0_9BURK</name>
<dbReference type="Proteomes" id="UP000308917">
    <property type="component" value="Unassembled WGS sequence"/>
</dbReference>
<dbReference type="PROSITE" id="PS00018">
    <property type="entry name" value="EF_HAND_1"/>
    <property type="match status" value="1"/>
</dbReference>
<proteinExistence type="predicted"/>
<dbReference type="EMBL" id="STFG01000012">
    <property type="protein sequence ID" value="THT99893.1"/>
    <property type="molecule type" value="Genomic_DNA"/>
</dbReference>
<protein>
    <submittedName>
        <fullName evidence="1">DUF937 domain-containing protein</fullName>
    </submittedName>
</protein>
<dbReference type="RefSeq" id="WP_136573854.1">
    <property type="nucleotide sequence ID" value="NZ_STFG01000012.1"/>
</dbReference>
<sequence length="237" mass="22717">MTTPSLTNDLLAQLRAGSLGPIAEQLGVTEVQADDAVSTALPFLLGALGSNAQTPEGAQALFGAIERDHAPAVNALQGGAAGGLDLGGLLGAVLGGGAGAGGAAGGLGGLLGGLLGGGATGGKQLDAGAILGHILGGKGAQVESGLSQATGLSAGNVQKLLLMLAPIVMGYLGRQVASGKVSSADSLGAVLGQEKTQVQQQGGAAGGLLGAVLDQNGDGKLDMGDLLKLGSQFLNRR</sequence>
<reference evidence="1 2" key="1">
    <citation type="journal article" date="2015" name="Antonie Van Leeuwenhoek">
        <title>Lampropedia puyangensis sp. nov., isolated from symptomatic bark of Populus ? euramericana canker and emended description of Lampropedia hyalina (Ehrenberg 1832) Lee et al. 2004.</title>
        <authorList>
            <person name="Li Y."/>
            <person name="Wang T."/>
            <person name="Piao C.G."/>
            <person name="Wang L.F."/>
            <person name="Tian G.Z."/>
            <person name="Zhu T.H."/>
            <person name="Guo M.W."/>
        </authorList>
    </citation>
    <scope>NUCLEOTIDE SEQUENCE [LARGE SCALE GENOMIC DNA]</scope>
    <source>
        <strain evidence="1 2">2-bin</strain>
    </source>
</reference>
<evidence type="ECO:0000313" key="2">
    <source>
        <dbReference type="Proteomes" id="UP000308917"/>
    </source>
</evidence>
<dbReference type="InterPro" id="IPR009282">
    <property type="entry name" value="DUF937"/>
</dbReference>
<dbReference type="InterPro" id="IPR018247">
    <property type="entry name" value="EF_Hand_1_Ca_BS"/>
</dbReference>
<dbReference type="OrthoDB" id="8812842at2"/>
<dbReference type="Pfam" id="PF06078">
    <property type="entry name" value="DUF937"/>
    <property type="match status" value="1"/>
</dbReference>
<gene>
    <name evidence="1" type="ORF">E9531_11195</name>
</gene>
<dbReference type="AlphaFoldDB" id="A0A4S8F1D0"/>
<evidence type="ECO:0000313" key="1">
    <source>
        <dbReference type="EMBL" id="THT99893.1"/>
    </source>
</evidence>
<keyword evidence="2" id="KW-1185">Reference proteome</keyword>
<comment type="caution">
    <text evidence="1">The sequence shown here is derived from an EMBL/GenBank/DDBJ whole genome shotgun (WGS) entry which is preliminary data.</text>
</comment>
<accession>A0A4S8F1D0</accession>